<protein>
    <submittedName>
        <fullName evidence="1">Uncharacterized protein</fullName>
    </submittedName>
</protein>
<accession>A0A0E9WMJ2</accession>
<proteinExistence type="predicted"/>
<sequence>MAFLHMSNYEKCCHNKHVVHLHISVGVFQHFLMNSISILRALLCKVHALLFQNEWVDKKPTERLTVRLS</sequence>
<reference evidence="1" key="1">
    <citation type="submission" date="2014-11" db="EMBL/GenBank/DDBJ databases">
        <authorList>
            <person name="Amaro Gonzalez C."/>
        </authorList>
    </citation>
    <scope>NUCLEOTIDE SEQUENCE</scope>
</reference>
<dbReference type="EMBL" id="GBXM01017879">
    <property type="protein sequence ID" value="JAH90698.1"/>
    <property type="molecule type" value="Transcribed_RNA"/>
</dbReference>
<reference evidence="1" key="2">
    <citation type="journal article" date="2015" name="Fish Shellfish Immunol.">
        <title>Early steps in the European eel (Anguilla anguilla)-Vibrio vulnificus interaction in the gills: Role of the RtxA13 toxin.</title>
        <authorList>
            <person name="Callol A."/>
            <person name="Pajuelo D."/>
            <person name="Ebbesson L."/>
            <person name="Teles M."/>
            <person name="MacKenzie S."/>
            <person name="Amaro C."/>
        </authorList>
    </citation>
    <scope>NUCLEOTIDE SEQUENCE</scope>
</reference>
<evidence type="ECO:0000313" key="1">
    <source>
        <dbReference type="EMBL" id="JAH90698.1"/>
    </source>
</evidence>
<organism evidence="1">
    <name type="scientific">Anguilla anguilla</name>
    <name type="common">European freshwater eel</name>
    <name type="synonym">Muraena anguilla</name>
    <dbReference type="NCBI Taxonomy" id="7936"/>
    <lineage>
        <taxon>Eukaryota</taxon>
        <taxon>Metazoa</taxon>
        <taxon>Chordata</taxon>
        <taxon>Craniata</taxon>
        <taxon>Vertebrata</taxon>
        <taxon>Euteleostomi</taxon>
        <taxon>Actinopterygii</taxon>
        <taxon>Neopterygii</taxon>
        <taxon>Teleostei</taxon>
        <taxon>Anguilliformes</taxon>
        <taxon>Anguillidae</taxon>
        <taxon>Anguilla</taxon>
    </lineage>
</organism>
<name>A0A0E9WMJ2_ANGAN</name>
<dbReference type="AlphaFoldDB" id="A0A0E9WMJ2"/>